<accession>A0A2P6R6M4</accession>
<keyword evidence="2" id="KW-0143">Chaperone</keyword>
<dbReference type="Proteomes" id="UP000238479">
    <property type="component" value="Chromosome 3"/>
</dbReference>
<dbReference type="AlphaFoldDB" id="A0A2P6R6M4"/>
<protein>
    <submittedName>
        <fullName evidence="4">Putative nucleosome assembly protein (NAP)</fullName>
    </submittedName>
</protein>
<comment type="caution">
    <text evidence="4">The sequence shown here is derived from an EMBL/GenBank/DDBJ whole genome shotgun (WGS) entry which is preliminary data.</text>
</comment>
<dbReference type="Pfam" id="PF00956">
    <property type="entry name" value="NAP"/>
    <property type="match status" value="1"/>
</dbReference>
<evidence type="ECO:0000256" key="2">
    <source>
        <dbReference type="ARBA" id="ARBA00023186"/>
    </source>
</evidence>
<evidence type="ECO:0000256" key="1">
    <source>
        <dbReference type="ARBA" id="ARBA00009947"/>
    </source>
</evidence>
<dbReference type="GO" id="GO:0042393">
    <property type="term" value="F:histone binding"/>
    <property type="evidence" value="ECO:0007669"/>
    <property type="project" value="UniProtKB-ARBA"/>
</dbReference>
<evidence type="ECO:0000256" key="3">
    <source>
        <dbReference type="RuleBase" id="RU003876"/>
    </source>
</evidence>
<dbReference type="PANTHER" id="PTHR11875">
    <property type="entry name" value="TESTIS-SPECIFIC Y-ENCODED PROTEIN"/>
    <property type="match status" value="1"/>
</dbReference>
<dbReference type="OMA" id="HEKHIDY"/>
<dbReference type="InterPro" id="IPR037231">
    <property type="entry name" value="NAP-like_sf"/>
</dbReference>
<dbReference type="SUPFAM" id="SSF143113">
    <property type="entry name" value="NAP-like"/>
    <property type="match status" value="1"/>
</dbReference>
<proteinExistence type="inferred from homology"/>
<sequence length="221" mass="26190">MISLELNLLERKMKYVARDKGDEATKEKGIPQFWLTAMKNHKLLAQEHDEVALKYLKDIKWYRIYGGSFRLEFVFQQPNPYFENEVLTKSYKRPLMEKTTGCVIKWHHGKDLTHKFLEGMSKNSKRMTKSCESVFNFFNPPQLCLHEKHIDYNDGYLNGEVKSKLNYDFFIGKIIRDKIIPHAISWFTREALEPGGEFEDLQDDWYDYSDDDEDAEAIKNL</sequence>
<evidence type="ECO:0000313" key="4">
    <source>
        <dbReference type="EMBL" id="PRQ42078.1"/>
    </source>
</evidence>
<dbReference type="Gene3D" id="3.30.1120.90">
    <property type="entry name" value="Nucleosome assembly protein"/>
    <property type="match status" value="1"/>
</dbReference>
<organism evidence="4 5">
    <name type="scientific">Rosa chinensis</name>
    <name type="common">China rose</name>
    <dbReference type="NCBI Taxonomy" id="74649"/>
    <lineage>
        <taxon>Eukaryota</taxon>
        <taxon>Viridiplantae</taxon>
        <taxon>Streptophyta</taxon>
        <taxon>Embryophyta</taxon>
        <taxon>Tracheophyta</taxon>
        <taxon>Spermatophyta</taxon>
        <taxon>Magnoliopsida</taxon>
        <taxon>eudicotyledons</taxon>
        <taxon>Gunneridae</taxon>
        <taxon>Pentapetalae</taxon>
        <taxon>rosids</taxon>
        <taxon>fabids</taxon>
        <taxon>Rosales</taxon>
        <taxon>Rosaceae</taxon>
        <taxon>Rosoideae</taxon>
        <taxon>Rosoideae incertae sedis</taxon>
        <taxon>Rosa</taxon>
    </lineage>
</organism>
<dbReference type="Gramene" id="PRQ42078">
    <property type="protein sequence ID" value="PRQ42078"/>
    <property type="gene ID" value="RchiOBHm_Chr3g0453701"/>
</dbReference>
<comment type="similarity">
    <text evidence="1 3">Belongs to the nucleosome assembly protein (NAP) family.</text>
</comment>
<dbReference type="STRING" id="74649.A0A2P6R6M4"/>
<dbReference type="GO" id="GO:0006334">
    <property type="term" value="P:nucleosome assembly"/>
    <property type="evidence" value="ECO:0007669"/>
    <property type="project" value="InterPro"/>
</dbReference>
<evidence type="ECO:0000313" key="5">
    <source>
        <dbReference type="Proteomes" id="UP000238479"/>
    </source>
</evidence>
<name>A0A2P6R6M4_ROSCH</name>
<dbReference type="EMBL" id="PDCK01000041">
    <property type="protein sequence ID" value="PRQ42078.1"/>
    <property type="molecule type" value="Genomic_DNA"/>
</dbReference>
<dbReference type="GO" id="GO:0000724">
    <property type="term" value="P:double-strand break repair via homologous recombination"/>
    <property type="evidence" value="ECO:0007669"/>
    <property type="project" value="UniProtKB-ARBA"/>
</dbReference>
<reference evidence="4 5" key="1">
    <citation type="journal article" date="2018" name="Nat. Genet.">
        <title>The Rosa genome provides new insights in the design of modern roses.</title>
        <authorList>
            <person name="Bendahmane M."/>
        </authorList>
    </citation>
    <scope>NUCLEOTIDE SEQUENCE [LARGE SCALE GENOMIC DNA]</scope>
    <source>
        <strain evidence="5">cv. Old Blush</strain>
    </source>
</reference>
<dbReference type="GO" id="GO:0005634">
    <property type="term" value="C:nucleus"/>
    <property type="evidence" value="ECO:0007669"/>
    <property type="project" value="InterPro"/>
</dbReference>
<dbReference type="InterPro" id="IPR002164">
    <property type="entry name" value="NAP_family"/>
</dbReference>
<keyword evidence="5" id="KW-1185">Reference proteome</keyword>
<gene>
    <name evidence="4" type="ORF">RchiOBHm_Chr3g0453701</name>
</gene>